<name>A0A7S3MBT8_9STRA</name>
<dbReference type="AlphaFoldDB" id="A0A7S3MBT8"/>
<proteinExistence type="predicted"/>
<dbReference type="Gene3D" id="1.25.40.180">
    <property type="match status" value="1"/>
</dbReference>
<dbReference type="EMBL" id="HBIC01043798">
    <property type="protein sequence ID" value="CAE0293589.1"/>
    <property type="molecule type" value="Transcribed_RNA"/>
</dbReference>
<feature type="compositionally biased region" description="Acidic residues" evidence="1">
    <location>
        <begin position="76"/>
        <end position="102"/>
    </location>
</feature>
<evidence type="ECO:0000256" key="1">
    <source>
        <dbReference type="SAM" id="MobiDB-lite"/>
    </source>
</evidence>
<dbReference type="PROSITE" id="PS51363">
    <property type="entry name" value="W2"/>
    <property type="match status" value="1"/>
</dbReference>
<evidence type="ECO:0000259" key="2">
    <source>
        <dbReference type="PROSITE" id="PS51363"/>
    </source>
</evidence>
<dbReference type="InterPro" id="IPR003307">
    <property type="entry name" value="W2_domain"/>
</dbReference>
<dbReference type="SUPFAM" id="SSF48371">
    <property type="entry name" value="ARM repeat"/>
    <property type="match status" value="1"/>
</dbReference>
<organism evidence="3">
    <name type="scientific">Spumella elongata</name>
    <dbReference type="NCBI Taxonomy" id="89044"/>
    <lineage>
        <taxon>Eukaryota</taxon>
        <taxon>Sar</taxon>
        <taxon>Stramenopiles</taxon>
        <taxon>Ochrophyta</taxon>
        <taxon>Chrysophyceae</taxon>
        <taxon>Chromulinales</taxon>
        <taxon>Chromulinaceae</taxon>
        <taxon>Spumella</taxon>
    </lineage>
</organism>
<gene>
    <name evidence="3" type="ORF">SELO1098_LOCUS22441</name>
</gene>
<feature type="region of interest" description="Disordered" evidence="1">
    <location>
        <begin position="69"/>
        <end position="117"/>
    </location>
</feature>
<evidence type="ECO:0000313" key="3">
    <source>
        <dbReference type="EMBL" id="CAE0293589.1"/>
    </source>
</evidence>
<feature type="domain" description="W2" evidence="2">
    <location>
        <begin position="1"/>
        <end position="78"/>
    </location>
</feature>
<sequence>MCEAQKIANDMGLPRLSPASALIEVFFDGLYQAEIIEEDYFSMWTEHDDDTPGKINAMFQMGHFLDWLRDPNSMESDAEEGEEEEEEEAEKDEEEESDEDIEANVPQRNQVKVRPAF</sequence>
<dbReference type="InterPro" id="IPR016024">
    <property type="entry name" value="ARM-type_fold"/>
</dbReference>
<accession>A0A7S3MBT8</accession>
<protein>
    <recommendedName>
        <fullName evidence="2">W2 domain-containing protein</fullName>
    </recommendedName>
</protein>
<reference evidence="3" key="1">
    <citation type="submission" date="2021-01" db="EMBL/GenBank/DDBJ databases">
        <authorList>
            <person name="Corre E."/>
            <person name="Pelletier E."/>
            <person name="Niang G."/>
            <person name="Scheremetjew M."/>
            <person name="Finn R."/>
            <person name="Kale V."/>
            <person name="Holt S."/>
            <person name="Cochrane G."/>
            <person name="Meng A."/>
            <person name="Brown T."/>
            <person name="Cohen L."/>
        </authorList>
    </citation>
    <scope>NUCLEOTIDE SEQUENCE</scope>
    <source>
        <strain evidence="3">CCAP 955/1</strain>
    </source>
</reference>